<dbReference type="EMBL" id="SOBT01000009">
    <property type="protein sequence ID" value="TDU28338.1"/>
    <property type="molecule type" value="Genomic_DNA"/>
</dbReference>
<dbReference type="InterPro" id="IPR045010">
    <property type="entry name" value="MDR_fam"/>
</dbReference>
<dbReference type="SUPFAM" id="SSF50129">
    <property type="entry name" value="GroES-like"/>
    <property type="match status" value="1"/>
</dbReference>
<keyword evidence="1" id="KW-0560">Oxidoreductase</keyword>
<dbReference type="PANTHER" id="PTHR43205">
    <property type="entry name" value="PROSTAGLANDIN REDUCTASE"/>
    <property type="match status" value="1"/>
</dbReference>
<evidence type="ECO:0000259" key="2">
    <source>
        <dbReference type="SMART" id="SM00829"/>
    </source>
</evidence>
<dbReference type="InterPro" id="IPR041694">
    <property type="entry name" value="ADH_N_2"/>
</dbReference>
<reference evidence="3 4" key="1">
    <citation type="submission" date="2019-03" db="EMBL/GenBank/DDBJ databases">
        <title>Genomic Encyclopedia of Type Strains, Phase IV (KMG-IV): sequencing the most valuable type-strain genomes for metagenomic binning, comparative biology and taxonomic classification.</title>
        <authorList>
            <person name="Goeker M."/>
        </authorList>
    </citation>
    <scope>NUCLEOTIDE SEQUENCE [LARGE SCALE GENOMIC DNA]</scope>
    <source>
        <strain evidence="3 4">DSM 26377</strain>
    </source>
</reference>
<dbReference type="InterPro" id="IPR020843">
    <property type="entry name" value="ER"/>
</dbReference>
<dbReference type="SUPFAM" id="SSF51735">
    <property type="entry name" value="NAD(P)-binding Rossmann-fold domains"/>
    <property type="match status" value="1"/>
</dbReference>
<dbReference type="Gene3D" id="3.40.50.720">
    <property type="entry name" value="NAD(P)-binding Rossmann-like Domain"/>
    <property type="match status" value="1"/>
</dbReference>
<dbReference type="InterPro" id="IPR036291">
    <property type="entry name" value="NAD(P)-bd_dom_sf"/>
</dbReference>
<dbReference type="GO" id="GO:0016628">
    <property type="term" value="F:oxidoreductase activity, acting on the CH-CH group of donors, NAD or NADP as acceptor"/>
    <property type="evidence" value="ECO:0007669"/>
    <property type="project" value="InterPro"/>
</dbReference>
<dbReference type="Pfam" id="PF16884">
    <property type="entry name" value="ADH_N_2"/>
    <property type="match status" value="1"/>
</dbReference>
<dbReference type="Proteomes" id="UP000295341">
    <property type="component" value="Unassembled WGS sequence"/>
</dbReference>
<accession>A0A4R7P3Z0</accession>
<dbReference type="PANTHER" id="PTHR43205:SF42">
    <property type="entry name" value="ALCOHOL DEHYDROGENASE, ZINC-CONTAINING (AFU_ORTHOLOGUE AFUA_7G04530)"/>
    <property type="match status" value="1"/>
</dbReference>
<dbReference type="RefSeq" id="WP_133881890.1">
    <property type="nucleotide sequence ID" value="NZ_SOBT01000009.1"/>
</dbReference>
<dbReference type="InterPro" id="IPR011032">
    <property type="entry name" value="GroES-like_sf"/>
</dbReference>
<evidence type="ECO:0000313" key="3">
    <source>
        <dbReference type="EMBL" id="TDU28338.1"/>
    </source>
</evidence>
<organism evidence="3 4">
    <name type="scientific">Panacagrimonas perspica</name>
    <dbReference type="NCBI Taxonomy" id="381431"/>
    <lineage>
        <taxon>Bacteria</taxon>
        <taxon>Pseudomonadati</taxon>
        <taxon>Pseudomonadota</taxon>
        <taxon>Gammaproteobacteria</taxon>
        <taxon>Nevskiales</taxon>
        <taxon>Nevskiaceae</taxon>
        <taxon>Panacagrimonas</taxon>
    </lineage>
</organism>
<name>A0A4R7P3Z0_9GAMM</name>
<evidence type="ECO:0000256" key="1">
    <source>
        <dbReference type="ARBA" id="ARBA00023002"/>
    </source>
</evidence>
<sequence length="336" mass="36552">MAENRQWVLQRRPEGEITGGELRFTSSAIPKAQPGEIVVRNEWLSVDPTNRIWMSEKESYLPALPLGSPMRGFVIGKVTQSAAGTFKVGDSVMGVGSWSDYSCGPATNFFASFDVPGVSNKDLLGYYYHIAPTSYFGLREIGQPKIGETLVVSTAGGAVGSIVVQLGKLWGCKVVGIAGGREKCDWITRELGADAAIDYKSEDLGARLSALCPEGIDVYFDNVGGNQLAAALDRMNLYGRVVLCGSVSSYATEGKDRTPYNFLPMVIKRIRMEGFVVLDYLHRYGEALKAIGVLQKTGKLKWRFEDFDDLADAEKAMVGMYAGKNRGKVMVRVGGA</sequence>
<comment type="caution">
    <text evidence="3">The sequence shown here is derived from an EMBL/GenBank/DDBJ whole genome shotgun (WGS) entry which is preliminary data.</text>
</comment>
<keyword evidence="4" id="KW-1185">Reference proteome</keyword>
<gene>
    <name evidence="3" type="ORF">DFR24_2707</name>
</gene>
<protein>
    <recommendedName>
        <fullName evidence="2">Enoyl reductase (ER) domain-containing protein</fullName>
    </recommendedName>
</protein>
<dbReference type="SMART" id="SM00829">
    <property type="entry name" value="PKS_ER"/>
    <property type="match status" value="1"/>
</dbReference>
<dbReference type="Pfam" id="PF00107">
    <property type="entry name" value="ADH_zinc_N"/>
    <property type="match status" value="1"/>
</dbReference>
<dbReference type="AlphaFoldDB" id="A0A4R7P3Z0"/>
<dbReference type="FunFam" id="3.40.50.720:FF:000121">
    <property type="entry name" value="Prostaglandin reductase 2"/>
    <property type="match status" value="1"/>
</dbReference>
<dbReference type="CDD" id="cd05288">
    <property type="entry name" value="PGDH"/>
    <property type="match status" value="1"/>
</dbReference>
<dbReference type="Gene3D" id="3.90.180.10">
    <property type="entry name" value="Medium-chain alcohol dehydrogenases, catalytic domain"/>
    <property type="match status" value="1"/>
</dbReference>
<proteinExistence type="predicted"/>
<evidence type="ECO:0000313" key="4">
    <source>
        <dbReference type="Proteomes" id="UP000295341"/>
    </source>
</evidence>
<feature type="domain" description="Enoyl reductase (ER)" evidence="2">
    <location>
        <begin position="19"/>
        <end position="331"/>
    </location>
</feature>
<dbReference type="InterPro" id="IPR013149">
    <property type="entry name" value="ADH-like_C"/>
</dbReference>